<evidence type="ECO:0000259" key="1">
    <source>
        <dbReference type="Pfam" id="PF01323"/>
    </source>
</evidence>
<protein>
    <submittedName>
        <fullName evidence="2">DsbA family oxidoreductase</fullName>
    </submittedName>
</protein>
<name>A0ABT5XNI9_9FLAO</name>
<dbReference type="InterPro" id="IPR036249">
    <property type="entry name" value="Thioredoxin-like_sf"/>
</dbReference>
<organism evidence="2 3">
    <name type="scientific">Flagellimonas okinawensis</name>
    <dbReference type="NCBI Taxonomy" id="3031324"/>
    <lineage>
        <taxon>Bacteria</taxon>
        <taxon>Pseudomonadati</taxon>
        <taxon>Bacteroidota</taxon>
        <taxon>Flavobacteriia</taxon>
        <taxon>Flavobacteriales</taxon>
        <taxon>Flavobacteriaceae</taxon>
        <taxon>Flagellimonas</taxon>
    </lineage>
</organism>
<accession>A0ABT5XNI9</accession>
<evidence type="ECO:0000313" key="3">
    <source>
        <dbReference type="Proteomes" id="UP001217083"/>
    </source>
</evidence>
<proteinExistence type="predicted"/>
<comment type="caution">
    <text evidence="2">The sequence shown here is derived from an EMBL/GenBank/DDBJ whole genome shotgun (WGS) entry which is preliminary data.</text>
</comment>
<dbReference type="Pfam" id="PF01323">
    <property type="entry name" value="DSBA"/>
    <property type="match status" value="1"/>
</dbReference>
<dbReference type="CDD" id="cd03024">
    <property type="entry name" value="DsbA_FrnE"/>
    <property type="match status" value="1"/>
</dbReference>
<dbReference type="SUPFAM" id="SSF52833">
    <property type="entry name" value="Thioredoxin-like"/>
    <property type="match status" value="1"/>
</dbReference>
<reference evidence="2 3" key="1">
    <citation type="submission" date="2023-03" db="EMBL/GenBank/DDBJ databases">
        <title>Muricauda XX sp. nov. and Muricauda XXX sp. nov., two novel species isolated from Okinawa Trough.</title>
        <authorList>
            <person name="Cao W."/>
            <person name="Deng X."/>
        </authorList>
    </citation>
    <scope>NUCLEOTIDE SEQUENCE [LARGE SCALE GENOMIC DNA]</scope>
    <source>
        <strain evidence="2 3">81s02</strain>
    </source>
</reference>
<dbReference type="Gene3D" id="3.40.30.10">
    <property type="entry name" value="Glutaredoxin"/>
    <property type="match status" value="1"/>
</dbReference>
<evidence type="ECO:0000313" key="2">
    <source>
        <dbReference type="EMBL" id="MDF0707428.1"/>
    </source>
</evidence>
<keyword evidence="3" id="KW-1185">Reference proteome</keyword>
<dbReference type="InterPro" id="IPR001853">
    <property type="entry name" value="DSBA-like_thioredoxin_dom"/>
</dbReference>
<sequence>MMQVEIWSDVMCPFCYIGKRKFEAALEQFPQRDKVKVEWKSFQLMPGLKTDANVKLDQFLAKEKGVSIEQARSMNHHVSQIAKDIGLDYRLDQAIPANTINAHRFAHYAKGNGKQDEAEEQLFRAYFVEGKNLDNIPTLVKLGEAIGLDGDKVKLALENNHYADDVQTDLYEAQLAGVRGVPYFVFNKKLAISGAKEPETFLETLEKTFAEWRENNMEGPMDIIEGQSCTPEGECD</sequence>
<dbReference type="RefSeq" id="WP_275614584.1">
    <property type="nucleotide sequence ID" value="NZ_JARFVA010000002.1"/>
</dbReference>
<dbReference type="PANTHER" id="PTHR13887:SF41">
    <property type="entry name" value="THIOREDOXIN SUPERFAMILY PROTEIN"/>
    <property type="match status" value="1"/>
</dbReference>
<dbReference type="Proteomes" id="UP001217083">
    <property type="component" value="Unassembled WGS sequence"/>
</dbReference>
<feature type="domain" description="DSBA-like thioredoxin" evidence="1">
    <location>
        <begin position="3"/>
        <end position="205"/>
    </location>
</feature>
<dbReference type="EMBL" id="JARFVA010000002">
    <property type="protein sequence ID" value="MDF0707428.1"/>
    <property type="molecule type" value="Genomic_DNA"/>
</dbReference>
<gene>
    <name evidence="2" type="ORF">PY091_09385</name>
</gene>
<dbReference type="PANTHER" id="PTHR13887">
    <property type="entry name" value="GLUTATHIONE S-TRANSFERASE KAPPA"/>
    <property type="match status" value="1"/>
</dbReference>